<feature type="compositionally biased region" description="Polar residues" evidence="1">
    <location>
        <begin position="141"/>
        <end position="154"/>
    </location>
</feature>
<reference evidence="3" key="1">
    <citation type="submission" date="2014-01" db="EMBL/GenBank/DDBJ databases">
        <authorList>
            <person name="Aslett M."/>
        </authorList>
    </citation>
    <scope>NUCLEOTIDE SEQUENCE</scope>
</reference>
<proteinExistence type="predicted"/>
<feature type="compositionally biased region" description="Basic and acidic residues" evidence="1">
    <location>
        <begin position="126"/>
        <end position="135"/>
    </location>
</feature>
<keyword evidence="2" id="KW-1133">Transmembrane helix</keyword>
<keyword evidence="4" id="KW-1185">Reference proteome</keyword>
<dbReference type="OrthoDB" id="10496842at2759"/>
<dbReference type="AlphaFoldDB" id="A0A077Z794"/>
<protein>
    <submittedName>
        <fullName evidence="3">Uncharacterized protein</fullName>
    </submittedName>
</protein>
<gene>
    <name evidence="3" type="ORF">TTRE_0000434501</name>
</gene>
<evidence type="ECO:0000313" key="3">
    <source>
        <dbReference type="EMBL" id="CDW56071.1"/>
    </source>
</evidence>
<evidence type="ECO:0000256" key="2">
    <source>
        <dbReference type="SAM" id="Phobius"/>
    </source>
</evidence>
<keyword evidence="2" id="KW-0472">Membrane</keyword>
<sequence length="395" mass="43903">MNLLSGADNMLTTITSTYSLSPGSASSYSEYDETELITSEEWNTNDSENALTSKLSYSTYDFDNDDPPFLNPKFGSDANMLKVAANNVSSLESVPNLSPLDDSWVHNAKGVQNLGTEHGNSGEFNVENHPRKESTSKCGKASQSKHGSEQNTVSQISNTSITEVLRVIAVSSPEMTNLTSLMHSKTEVFALTVQSLGDLTNQKTQESLTDCVQMGETTLRQRQTENDSISNDQTITAEAIPPVDNALSKVNLQTGDMPLAEKQHENEQSRMDFGLSHQVKVMKRKSLITFAVAQQATQIIWFLLKGIYILLMLTLVATVHIAKVCPMILQFVQTLYRWIKKTRKYSNAEEIEINENYSPVWMQHDSSSDEADSISLGQELLDEPSINGRKDLRLF</sequence>
<name>A0A077Z794_TRITR</name>
<keyword evidence="2" id="KW-0812">Transmembrane</keyword>
<accession>A0A077Z794</accession>
<dbReference type="EMBL" id="HG806006">
    <property type="protein sequence ID" value="CDW56071.1"/>
    <property type="molecule type" value="Genomic_DNA"/>
</dbReference>
<reference evidence="3" key="2">
    <citation type="submission" date="2014-03" db="EMBL/GenBank/DDBJ databases">
        <title>The whipworm genome and dual-species transcriptomics of an intimate host-pathogen interaction.</title>
        <authorList>
            <person name="Foth B.J."/>
            <person name="Tsai I.J."/>
            <person name="Reid A.J."/>
            <person name="Bancroft A.J."/>
            <person name="Nichol S."/>
            <person name="Tracey A."/>
            <person name="Holroyd N."/>
            <person name="Cotton J.A."/>
            <person name="Stanley E.J."/>
            <person name="Zarowiecki M."/>
            <person name="Liu J.Z."/>
            <person name="Huckvale T."/>
            <person name="Cooper P.J."/>
            <person name="Grencis R.K."/>
            <person name="Berriman M."/>
        </authorList>
    </citation>
    <scope>NUCLEOTIDE SEQUENCE [LARGE SCALE GENOMIC DNA]</scope>
</reference>
<organism evidence="3 4">
    <name type="scientific">Trichuris trichiura</name>
    <name type="common">Whipworm</name>
    <name type="synonym">Trichocephalus trichiurus</name>
    <dbReference type="NCBI Taxonomy" id="36087"/>
    <lineage>
        <taxon>Eukaryota</taxon>
        <taxon>Metazoa</taxon>
        <taxon>Ecdysozoa</taxon>
        <taxon>Nematoda</taxon>
        <taxon>Enoplea</taxon>
        <taxon>Dorylaimia</taxon>
        <taxon>Trichinellida</taxon>
        <taxon>Trichuridae</taxon>
        <taxon>Trichuris</taxon>
    </lineage>
</organism>
<feature type="transmembrane region" description="Helical" evidence="2">
    <location>
        <begin position="310"/>
        <end position="336"/>
    </location>
</feature>
<feature type="region of interest" description="Disordered" evidence="1">
    <location>
        <begin position="115"/>
        <end position="154"/>
    </location>
</feature>
<dbReference type="Proteomes" id="UP000030665">
    <property type="component" value="Unassembled WGS sequence"/>
</dbReference>
<evidence type="ECO:0000313" key="4">
    <source>
        <dbReference type="Proteomes" id="UP000030665"/>
    </source>
</evidence>
<evidence type="ECO:0000256" key="1">
    <source>
        <dbReference type="SAM" id="MobiDB-lite"/>
    </source>
</evidence>